<dbReference type="RefSeq" id="WP_046370216.1">
    <property type="nucleotide sequence ID" value="NZ_BBWV01000003.1"/>
</dbReference>
<dbReference type="CDD" id="cd17535">
    <property type="entry name" value="REC_NarL-like"/>
    <property type="match status" value="1"/>
</dbReference>
<organism evidence="8 9">
    <name type="scientific">Flavihumibacter petaseus NBRC 106054</name>
    <dbReference type="NCBI Taxonomy" id="1220578"/>
    <lineage>
        <taxon>Bacteria</taxon>
        <taxon>Pseudomonadati</taxon>
        <taxon>Bacteroidota</taxon>
        <taxon>Chitinophagia</taxon>
        <taxon>Chitinophagales</taxon>
        <taxon>Chitinophagaceae</taxon>
        <taxon>Flavihumibacter</taxon>
    </lineage>
</organism>
<dbReference type="InterPro" id="IPR000792">
    <property type="entry name" value="Tscrpt_reg_LuxR_C"/>
</dbReference>
<dbReference type="Gene3D" id="3.40.50.2300">
    <property type="match status" value="1"/>
</dbReference>
<dbReference type="PROSITE" id="PS50043">
    <property type="entry name" value="HTH_LUXR_2"/>
    <property type="match status" value="1"/>
</dbReference>
<proteinExistence type="predicted"/>
<keyword evidence="3" id="KW-0238">DNA-binding</keyword>
<dbReference type="InterPro" id="IPR011006">
    <property type="entry name" value="CheY-like_superfamily"/>
</dbReference>
<dbReference type="SUPFAM" id="SSF46894">
    <property type="entry name" value="C-terminal effector domain of the bipartite response regulators"/>
    <property type="match status" value="1"/>
</dbReference>
<dbReference type="STRING" id="1220578.FPE01S_03_03020"/>
<keyword evidence="9" id="KW-1185">Reference proteome</keyword>
<feature type="domain" description="HTH luxR-type" evidence="6">
    <location>
        <begin position="153"/>
        <end position="218"/>
    </location>
</feature>
<evidence type="ECO:0000313" key="8">
    <source>
        <dbReference type="EMBL" id="GAO44264.1"/>
    </source>
</evidence>
<keyword evidence="4" id="KW-0804">Transcription</keyword>
<dbReference type="SMART" id="SM00421">
    <property type="entry name" value="HTH_LUXR"/>
    <property type="match status" value="1"/>
</dbReference>
<dbReference type="PANTHER" id="PTHR43214:SF41">
    <property type="entry name" value="NITRATE_NITRITE RESPONSE REGULATOR PROTEIN NARP"/>
    <property type="match status" value="1"/>
</dbReference>
<dbReference type="InterPro" id="IPR001789">
    <property type="entry name" value="Sig_transdc_resp-reg_receiver"/>
</dbReference>
<dbReference type="GO" id="GO:0006355">
    <property type="term" value="P:regulation of DNA-templated transcription"/>
    <property type="evidence" value="ECO:0007669"/>
    <property type="project" value="InterPro"/>
</dbReference>
<keyword evidence="1 5" id="KW-0597">Phosphoprotein</keyword>
<name>A0A0E9N356_9BACT</name>
<accession>A0A0E9N356</accession>
<feature type="modified residue" description="4-aspartylphosphate" evidence="5">
    <location>
        <position position="62"/>
    </location>
</feature>
<dbReference type="EMBL" id="BBWV01000003">
    <property type="protein sequence ID" value="GAO44264.1"/>
    <property type="molecule type" value="Genomic_DNA"/>
</dbReference>
<gene>
    <name evidence="8" type="ORF">FPE01S_03_03020</name>
</gene>
<dbReference type="Pfam" id="PF00196">
    <property type="entry name" value="GerE"/>
    <property type="match status" value="1"/>
</dbReference>
<dbReference type="Pfam" id="PF00072">
    <property type="entry name" value="Response_reg"/>
    <property type="match status" value="1"/>
</dbReference>
<reference evidence="8 9" key="1">
    <citation type="submission" date="2015-04" db="EMBL/GenBank/DDBJ databases">
        <title>Whole genome shotgun sequence of Flavihumibacter petaseus NBRC 106054.</title>
        <authorList>
            <person name="Miyazawa S."/>
            <person name="Hosoyama A."/>
            <person name="Hashimoto M."/>
            <person name="Noguchi M."/>
            <person name="Tsuchikane K."/>
            <person name="Ohji S."/>
            <person name="Yamazoe A."/>
            <person name="Ichikawa N."/>
            <person name="Kimura A."/>
            <person name="Fujita N."/>
        </authorList>
    </citation>
    <scope>NUCLEOTIDE SEQUENCE [LARGE SCALE GENOMIC DNA]</scope>
    <source>
        <strain evidence="8 9">NBRC 106054</strain>
    </source>
</reference>
<dbReference type="GO" id="GO:0003677">
    <property type="term" value="F:DNA binding"/>
    <property type="evidence" value="ECO:0007669"/>
    <property type="project" value="UniProtKB-KW"/>
</dbReference>
<dbReference type="InterPro" id="IPR016032">
    <property type="entry name" value="Sig_transdc_resp-reg_C-effctor"/>
</dbReference>
<dbReference type="InterPro" id="IPR039420">
    <property type="entry name" value="WalR-like"/>
</dbReference>
<dbReference type="PROSITE" id="PS50110">
    <property type="entry name" value="RESPONSE_REGULATORY"/>
    <property type="match status" value="1"/>
</dbReference>
<evidence type="ECO:0000256" key="2">
    <source>
        <dbReference type="ARBA" id="ARBA00023015"/>
    </source>
</evidence>
<dbReference type="SMART" id="SM00448">
    <property type="entry name" value="REC"/>
    <property type="match status" value="1"/>
</dbReference>
<evidence type="ECO:0000313" key="9">
    <source>
        <dbReference type="Proteomes" id="UP000033121"/>
    </source>
</evidence>
<evidence type="ECO:0000256" key="1">
    <source>
        <dbReference type="ARBA" id="ARBA00022553"/>
    </source>
</evidence>
<keyword evidence="2" id="KW-0805">Transcription regulation</keyword>
<evidence type="ECO:0000259" key="7">
    <source>
        <dbReference type="PROSITE" id="PS50110"/>
    </source>
</evidence>
<protein>
    <submittedName>
        <fullName evidence="8">Putative two-component response regulator</fullName>
    </submittedName>
</protein>
<dbReference type="Proteomes" id="UP000033121">
    <property type="component" value="Unassembled WGS sequence"/>
</dbReference>
<evidence type="ECO:0000256" key="5">
    <source>
        <dbReference type="PROSITE-ProRule" id="PRU00169"/>
    </source>
</evidence>
<sequence length="223" mass="25025">MKKPDPNNPIKVAIADDHALFRAGVKTALSAKKDVELIAEADNGMQLLNLLKHIEPDVILLDIQMPIMDGISTLPEIRKMHPGVKVIILSMHNDHSMISKLMEIGANSYLTKNSDSETIYQAIKTCYEQEFFFNELTNKALLTGLRTRKLEPDTMLDAQLSDKEIRILKLMCEEKTTKEIADIVDISPRTVEAIRDKLKTKTGAKSMAGLVMYAVKKGFVQEQ</sequence>
<dbReference type="InterPro" id="IPR058245">
    <property type="entry name" value="NreC/VraR/RcsB-like_REC"/>
</dbReference>
<dbReference type="SUPFAM" id="SSF52172">
    <property type="entry name" value="CheY-like"/>
    <property type="match status" value="1"/>
</dbReference>
<dbReference type="GO" id="GO:0000160">
    <property type="term" value="P:phosphorelay signal transduction system"/>
    <property type="evidence" value="ECO:0007669"/>
    <property type="project" value="InterPro"/>
</dbReference>
<dbReference type="PANTHER" id="PTHR43214">
    <property type="entry name" value="TWO-COMPONENT RESPONSE REGULATOR"/>
    <property type="match status" value="1"/>
</dbReference>
<comment type="caution">
    <text evidence="8">The sequence shown here is derived from an EMBL/GenBank/DDBJ whole genome shotgun (WGS) entry which is preliminary data.</text>
</comment>
<evidence type="ECO:0000256" key="3">
    <source>
        <dbReference type="ARBA" id="ARBA00023125"/>
    </source>
</evidence>
<feature type="domain" description="Response regulatory" evidence="7">
    <location>
        <begin position="11"/>
        <end position="127"/>
    </location>
</feature>
<dbReference type="OrthoDB" id="9797341at2"/>
<dbReference type="CDD" id="cd06170">
    <property type="entry name" value="LuxR_C_like"/>
    <property type="match status" value="1"/>
</dbReference>
<evidence type="ECO:0000256" key="4">
    <source>
        <dbReference type="ARBA" id="ARBA00023163"/>
    </source>
</evidence>
<dbReference type="AlphaFoldDB" id="A0A0E9N356"/>
<evidence type="ECO:0000259" key="6">
    <source>
        <dbReference type="PROSITE" id="PS50043"/>
    </source>
</evidence>